<dbReference type="AlphaFoldDB" id="A0A9P4YTZ3"/>
<dbReference type="GeneID" id="55973305"/>
<feature type="region of interest" description="Disordered" evidence="1">
    <location>
        <begin position="86"/>
        <end position="117"/>
    </location>
</feature>
<dbReference type="InterPro" id="IPR016193">
    <property type="entry name" value="Cytidine_deaminase-like"/>
</dbReference>
<dbReference type="Pfam" id="PF00383">
    <property type="entry name" value="dCMP_cyt_deam_1"/>
    <property type="match status" value="1"/>
</dbReference>
<sequence length="267" mass="28588">MSETNHTPQDLCDALLSTIENDIIPLTRTAVASGSKVFGAAILDIRTLQVLTVATNDERASPLLHGEVNCIQKFFTESFPLPSASASASTSSSTPSSSTSVSAATPSSSPTSVPGRPSPSADCIFLATHEPCSLCLSAIAWSGFTRVYHLFTHDDSRRLFAIPHDIDILQQVFRVRSEASSETEDQLARRPLYNRRNRFFTAMSIDELAATAAATAPPARTSTPTATSAAPDGLTTRINAIKQMYSSLDRTYQDAKASGVATSSIWK</sequence>
<comment type="caution">
    <text evidence="3">The sequence shown here is derived from an EMBL/GenBank/DDBJ whole genome shotgun (WGS) entry which is preliminary data.</text>
</comment>
<dbReference type="EMBL" id="JAANYQ010000008">
    <property type="protein sequence ID" value="KAF4122775.1"/>
    <property type="molecule type" value="Genomic_DNA"/>
</dbReference>
<reference evidence="3" key="1">
    <citation type="submission" date="2020-03" db="EMBL/GenBank/DDBJ databases">
        <title>Site-based positive gene gene selection in Geosmithia morbida across the United States reveals a broad range of putative effectors and factors for local host and environmental adapation.</title>
        <authorList>
            <person name="Onufrak A."/>
            <person name="Murdoch R.W."/>
            <person name="Gazis R."/>
            <person name="Huff M."/>
            <person name="Staton M."/>
            <person name="Klingeman W."/>
            <person name="Hadziabdic D."/>
        </authorList>
    </citation>
    <scope>NUCLEOTIDE SEQUENCE</scope>
    <source>
        <strain evidence="3">1262</strain>
    </source>
</reference>
<feature type="region of interest" description="Disordered" evidence="1">
    <location>
        <begin position="214"/>
        <end position="233"/>
    </location>
</feature>
<evidence type="ECO:0000313" key="4">
    <source>
        <dbReference type="Proteomes" id="UP000749293"/>
    </source>
</evidence>
<evidence type="ECO:0000259" key="2">
    <source>
        <dbReference type="Pfam" id="PF00383"/>
    </source>
</evidence>
<organism evidence="3 4">
    <name type="scientific">Geosmithia morbida</name>
    <dbReference type="NCBI Taxonomy" id="1094350"/>
    <lineage>
        <taxon>Eukaryota</taxon>
        <taxon>Fungi</taxon>
        <taxon>Dikarya</taxon>
        <taxon>Ascomycota</taxon>
        <taxon>Pezizomycotina</taxon>
        <taxon>Sordariomycetes</taxon>
        <taxon>Hypocreomycetidae</taxon>
        <taxon>Hypocreales</taxon>
        <taxon>Bionectriaceae</taxon>
        <taxon>Geosmithia</taxon>
    </lineage>
</organism>
<dbReference type="Proteomes" id="UP000749293">
    <property type="component" value="Unassembled WGS sequence"/>
</dbReference>
<accession>A0A9P4YTZ3</accession>
<dbReference type="RefSeq" id="XP_035321427.1">
    <property type="nucleotide sequence ID" value="XM_035469047.1"/>
</dbReference>
<evidence type="ECO:0000313" key="3">
    <source>
        <dbReference type="EMBL" id="KAF4122775.1"/>
    </source>
</evidence>
<feature type="compositionally biased region" description="Low complexity" evidence="1">
    <location>
        <begin position="214"/>
        <end position="231"/>
    </location>
</feature>
<dbReference type="GO" id="GO:0003824">
    <property type="term" value="F:catalytic activity"/>
    <property type="evidence" value="ECO:0007669"/>
    <property type="project" value="InterPro"/>
</dbReference>
<proteinExistence type="predicted"/>
<dbReference type="Gene3D" id="3.40.140.10">
    <property type="entry name" value="Cytidine Deaminase, domain 2"/>
    <property type="match status" value="1"/>
</dbReference>
<feature type="domain" description="CMP/dCMP-type deaminase" evidence="2">
    <location>
        <begin position="32"/>
        <end position="148"/>
    </location>
</feature>
<evidence type="ECO:0000256" key="1">
    <source>
        <dbReference type="SAM" id="MobiDB-lite"/>
    </source>
</evidence>
<name>A0A9P4YTZ3_9HYPO</name>
<gene>
    <name evidence="3" type="ORF">GMORB2_7082</name>
</gene>
<dbReference type="OrthoDB" id="9980836at2759"/>
<protein>
    <submittedName>
        <fullName evidence="3">Cytidine and deoxycytidylate deaminase zinc-binding region</fullName>
    </submittedName>
</protein>
<keyword evidence="4" id="KW-1185">Reference proteome</keyword>
<dbReference type="GO" id="GO:0006139">
    <property type="term" value="P:nucleobase-containing compound metabolic process"/>
    <property type="evidence" value="ECO:0007669"/>
    <property type="project" value="UniProtKB-ARBA"/>
</dbReference>
<dbReference type="InterPro" id="IPR002125">
    <property type="entry name" value="CMP_dCMP_dom"/>
</dbReference>
<dbReference type="SUPFAM" id="SSF53927">
    <property type="entry name" value="Cytidine deaminase-like"/>
    <property type="match status" value="1"/>
</dbReference>